<evidence type="ECO:0008006" key="6">
    <source>
        <dbReference type="Google" id="ProtNLM"/>
    </source>
</evidence>
<accession>A0A9N9XSF5</accession>
<dbReference type="EMBL" id="OU900098">
    <property type="protein sequence ID" value="CAG9862577.1"/>
    <property type="molecule type" value="Genomic_DNA"/>
</dbReference>
<feature type="region of interest" description="Disordered" evidence="2">
    <location>
        <begin position="997"/>
        <end position="1031"/>
    </location>
</feature>
<protein>
    <recommendedName>
        <fullName evidence="6">Heparanase</fullName>
    </recommendedName>
</protein>
<gene>
    <name evidence="4" type="ORF">PHYEVI_LOCUS8887</name>
</gene>
<evidence type="ECO:0000256" key="1">
    <source>
        <dbReference type="SAM" id="Coils"/>
    </source>
</evidence>
<sequence>MSRRKLCCLLIFCYLQVAHTADENSEISCNINVKKAAQRVSEKFLSISVDPAVLLAGVNLSENSLRLAKHLYPSYIRIAGPSTRFVKYVDQDDKSLNFLSDGGDAMKITPSVWFGVNEWFKLAKLTPIFAINDAETARGLVWNPKATLPLFELAEKLNNETRYKQDINILHYVLTAYGTSNDTWKIIGSDLSSLPVDRVENVLMDESEILEAAMWEPEQAPESFPGKDAAYKILSRPSARPRTKVWTTAPKSLGPVTFESALLWAKQVGNAAKAGYEVIFRQPRIYELFIDTPVYWFSLLHKQLMGCNVLEAKSSLFQGDIDVFAHCTRKQNSFVRRGAMTVMIVNDRPVKYKVKVKLGNNFSDKSMEIQTYLLTSDRTNSTDVYLNGQLLSSQILQEKNPFPPKIRRTKTSSHILLALPPSSIGFFVLPGARVPVCIEQENETQLLLEEIEENQKSGLSGEIALQLGSRSSFNGNNALLEITRKLKQEFESDEKLYSKAGEKAATEQHVELDAKLDDKKDGRKTYLDRVKFADKHKKFLDFQRRNDALKKLFLDKSKPVQKPKSMDLTSEEMEKILKDRAKERAAKKHIVFTDEELEALIRKTSKNFNKRAINQDLLEKYSRKNGDEFEDDWYTLNQQGPELQIRGKREVQNIEKRVRSPRGINFNLLDLKSKIAEHKRFWDDKKEELLGNSNSIKQNIQEKIKELKSKYRFKRDINANALKKKSKSVSNEEIEATIRKPGQTSDELAEELELNRSHDEEEEKQINKGEVFAELADSEDEEDDDILINDNPKPKKLSLFEKKAKIDPFAVERPTIDIVEPIRRKSKKKKKNKAEDTLQFLTTSEEFLDVEDDVPFIHEFDIKADKMKKTGQAKLHEMNENYDAPSLFKRDLERAKRDTGFTIIEMAVVKDDMEPEEFMREVLSPFFGMSKMEEIYKKINNITANKKPRHRNPNTIPKDQDNSLKTADESFFAINNRSEDNLDATLGVVQSATIKDDIVSNESQNDETDDAITPNKDDYEDTFNSLQSTDKEDDAQLDGIFKDFEQLDNSLAMRRKRDTSEVVGSPKKKNKKKNVPKKQGKKTKKDKKPKENNSFADQMNMLKEKLQERKDEIDKMIKKQKEIEQSTKGKKASKKSKKIAHKRSILDNNEQVIPNLRKWRPSDITLFKKDISFPNRISPPNDYNIFKNIFNRNRRSLEMDSNENDIQRTNEISKTDDINDINLVLIPDSAIKGSKKLKSIIQEYKDESYSSTPSEENGTTVIPEENSTTATPADGSSTGKITLEDGDYKFKLANEDEFDIIKSGIGTEIKFVRHEHSTEAISPKQRENDGDVEGTTFVPKILPRALQPFEDIEKFLEKVKDVFEKAGEDIKYYFNNIGIKI</sequence>
<dbReference type="GO" id="GO:0005615">
    <property type="term" value="C:extracellular space"/>
    <property type="evidence" value="ECO:0007669"/>
    <property type="project" value="TreeGrafter"/>
</dbReference>
<proteinExistence type="predicted"/>
<evidence type="ECO:0000313" key="5">
    <source>
        <dbReference type="Proteomes" id="UP001153712"/>
    </source>
</evidence>
<keyword evidence="3" id="KW-0732">Signal</keyword>
<feature type="compositionally biased region" description="Polar residues" evidence="2">
    <location>
        <begin position="1249"/>
        <end position="1280"/>
    </location>
</feature>
<name>A0A9N9XSF5_PHYSR</name>
<dbReference type="Proteomes" id="UP001153712">
    <property type="component" value="Chromosome 5"/>
</dbReference>
<feature type="signal peptide" evidence="3">
    <location>
        <begin position="1"/>
        <end position="20"/>
    </location>
</feature>
<dbReference type="GO" id="GO:0031012">
    <property type="term" value="C:extracellular matrix"/>
    <property type="evidence" value="ECO:0007669"/>
    <property type="project" value="TreeGrafter"/>
</dbReference>
<reference evidence="4" key="1">
    <citation type="submission" date="2022-01" db="EMBL/GenBank/DDBJ databases">
        <authorList>
            <person name="King R."/>
        </authorList>
    </citation>
    <scope>NUCLEOTIDE SEQUENCE</scope>
</reference>
<organism evidence="4 5">
    <name type="scientific">Phyllotreta striolata</name>
    <name type="common">Striped flea beetle</name>
    <name type="synonym">Crioceris striolata</name>
    <dbReference type="NCBI Taxonomy" id="444603"/>
    <lineage>
        <taxon>Eukaryota</taxon>
        <taxon>Metazoa</taxon>
        <taxon>Ecdysozoa</taxon>
        <taxon>Arthropoda</taxon>
        <taxon>Hexapoda</taxon>
        <taxon>Insecta</taxon>
        <taxon>Pterygota</taxon>
        <taxon>Neoptera</taxon>
        <taxon>Endopterygota</taxon>
        <taxon>Coleoptera</taxon>
        <taxon>Polyphaga</taxon>
        <taxon>Cucujiformia</taxon>
        <taxon>Chrysomeloidea</taxon>
        <taxon>Chrysomelidae</taxon>
        <taxon>Galerucinae</taxon>
        <taxon>Alticini</taxon>
        <taxon>Phyllotreta</taxon>
    </lineage>
</organism>
<keyword evidence="1" id="KW-0175">Coiled coil</keyword>
<feature type="chain" id="PRO_5040408806" description="Heparanase" evidence="3">
    <location>
        <begin position="21"/>
        <end position="1381"/>
    </location>
</feature>
<feature type="compositionally biased region" description="Basic residues" evidence="2">
    <location>
        <begin position="1128"/>
        <end position="1141"/>
    </location>
</feature>
<dbReference type="PANTHER" id="PTHR46145:SF4">
    <property type="entry name" value="HEPARANASE"/>
    <property type="match status" value="1"/>
</dbReference>
<evidence type="ECO:0000313" key="4">
    <source>
        <dbReference type="EMBL" id="CAG9862577.1"/>
    </source>
</evidence>
<evidence type="ECO:0000256" key="2">
    <source>
        <dbReference type="SAM" id="MobiDB-lite"/>
    </source>
</evidence>
<feature type="region of interest" description="Disordered" evidence="2">
    <location>
        <begin position="1245"/>
        <end position="1280"/>
    </location>
</feature>
<feature type="coiled-coil region" evidence="1">
    <location>
        <begin position="690"/>
        <end position="717"/>
    </location>
</feature>
<feature type="region of interest" description="Disordered" evidence="2">
    <location>
        <begin position="1051"/>
        <end position="1099"/>
    </location>
</feature>
<evidence type="ECO:0000256" key="3">
    <source>
        <dbReference type="SAM" id="SignalP"/>
    </source>
</evidence>
<dbReference type="OrthoDB" id="7736742at2759"/>
<keyword evidence="5" id="KW-1185">Reference proteome</keyword>
<dbReference type="PANTHER" id="PTHR46145">
    <property type="entry name" value="HEPARANASE"/>
    <property type="match status" value="1"/>
</dbReference>
<feature type="compositionally biased region" description="Basic residues" evidence="2">
    <location>
        <begin position="1066"/>
        <end position="1087"/>
    </location>
</feature>
<feature type="region of interest" description="Disordered" evidence="2">
    <location>
        <begin position="1120"/>
        <end position="1141"/>
    </location>
</feature>